<feature type="signal peptide" evidence="1">
    <location>
        <begin position="1"/>
        <end position="26"/>
    </location>
</feature>
<keyword evidence="3" id="KW-1185">Reference proteome</keyword>
<accession>A0A5M3T8N8</accession>
<dbReference type="SUPFAM" id="SSF53850">
    <property type="entry name" value="Periplasmic binding protein-like II"/>
    <property type="match status" value="1"/>
</dbReference>
<evidence type="ECO:0000256" key="1">
    <source>
        <dbReference type="SAM" id="SignalP"/>
    </source>
</evidence>
<protein>
    <submittedName>
        <fullName evidence="2">ABC transport substrate-binding protein</fullName>
    </submittedName>
</protein>
<feature type="chain" id="PRO_5047158686" evidence="1">
    <location>
        <begin position="27"/>
        <end position="435"/>
    </location>
</feature>
<dbReference type="InterPro" id="IPR050490">
    <property type="entry name" value="Bact_solute-bd_prot1"/>
</dbReference>
<dbReference type="Gene3D" id="3.40.190.10">
    <property type="entry name" value="Periplasmic binding protein-like II"/>
    <property type="match status" value="1"/>
</dbReference>
<dbReference type="Proteomes" id="UP000326169">
    <property type="component" value="Unassembled WGS sequence"/>
</dbReference>
<reference evidence="2 3" key="1">
    <citation type="journal article" date="2019" name="J Genomics">
        <title>The Draft Genome of a Hydrogen-producing Cyanobacterium, Arthrospira platensis NIES-46.</title>
        <authorList>
            <person name="Suzuki S."/>
            <person name="Yamaguchi H."/>
            <person name="Kawachi M."/>
        </authorList>
    </citation>
    <scope>NUCLEOTIDE SEQUENCE [LARGE SCALE GENOMIC DNA]</scope>
    <source>
        <strain evidence="2 3">NIES-46</strain>
    </source>
</reference>
<evidence type="ECO:0000313" key="3">
    <source>
        <dbReference type="Proteomes" id="UP000326169"/>
    </source>
</evidence>
<dbReference type="CDD" id="cd13585">
    <property type="entry name" value="PBP2_TMBP_like"/>
    <property type="match status" value="1"/>
</dbReference>
<dbReference type="PANTHER" id="PTHR43649">
    <property type="entry name" value="ARABINOSE-BINDING PROTEIN-RELATED"/>
    <property type="match status" value="1"/>
</dbReference>
<sequence length="435" mass="48822">MGSKTWKRFVGWALLGLLLTWGVSCASPTTDQSDRRQVEFWTMQLQPQFNDYFNQLIATFENDHPEVKIRWVDVPWSAMESKILAAVSAQTAPDLVNLNPDFASMLAGRDAWLNLDEHLSEEVRSLYLPNIWEANMIQTCDGDNCQNRTFGIPWYLTTQIVIYNQNLLNQAGIENPPTTYQELATVAQTIRQRTGKYALFVSFVPTDSAQVLQSLVQMGVQLVDNNRKAAFNTPEGRAAFQYWVDLYQQDLLPREVLTQGHRRAIELYQAGEIALLTTGPQFFRAIAENAPDIAKVSAPSSAITGENGKISVAVMNLVIPQNTRHPEDAINFALFVTNSPNQLNFAKASNVIPSSIQALENPFFQNIPADATPQDKARKISAQQMPNAQVLIPPLEDIKELQTIIYNNLQAAMLNQKTVDQAILDAETAWNRRLN</sequence>
<evidence type="ECO:0000313" key="2">
    <source>
        <dbReference type="EMBL" id="GCE93769.1"/>
    </source>
</evidence>
<proteinExistence type="predicted"/>
<dbReference type="PROSITE" id="PS51257">
    <property type="entry name" value="PROKAR_LIPOPROTEIN"/>
    <property type="match status" value="1"/>
</dbReference>
<dbReference type="Pfam" id="PF01547">
    <property type="entry name" value="SBP_bac_1"/>
    <property type="match status" value="1"/>
</dbReference>
<dbReference type="EMBL" id="BIMW01000078">
    <property type="protein sequence ID" value="GCE93769.1"/>
    <property type="molecule type" value="Genomic_DNA"/>
</dbReference>
<keyword evidence="1" id="KW-0732">Signal</keyword>
<dbReference type="PANTHER" id="PTHR43649:SF12">
    <property type="entry name" value="DIACETYLCHITOBIOSE BINDING PROTEIN DASA"/>
    <property type="match status" value="1"/>
</dbReference>
<dbReference type="InterPro" id="IPR006059">
    <property type="entry name" value="SBP"/>
</dbReference>
<dbReference type="GeneID" id="301682679"/>
<gene>
    <name evidence="2" type="ORF">NIES46_18210</name>
</gene>
<comment type="caution">
    <text evidence="2">The sequence shown here is derived from an EMBL/GenBank/DDBJ whole genome shotgun (WGS) entry which is preliminary data.</text>
</comment>
<name>A0A5M3T8N8_LIMPL</name>
<dbReference type="RefSeq" id="WP_006619264.1">
    <property type="nucleotide sequence ID" value="NZ_BIMW01000078.1"/>
</dbReference>
<organism evidence="2 3">
    <name type="scientific">Limnospira platensis NIES-46</name>
    <dbReference type="NCBI Taxonomy" id="1236695"/>
    <lineage>
        <taxon>Bacteria</taxon>
        <taxon>Bacillati</taxon>
        <taxon>Cyanobacteriota</taxon>
        <taxon>Cyanophyceae</taxon>
        <taxon>Oscillatoriophycideae</taxon>
        <taxon>Oscillatoriales</taxon>
        <taxon>Sirenicapillariaceae</taxon>
        <taxon>Limnospira</taxon>
    </lineage>
</organism>